<keyword evidence="3" id="KW-1133">Transmembrane helix</keyword>
<dbReference type="RefSeq" id="WP_326840536.1">
    <property type="nucleotide sequence ID" value="NZ_SVNY01000004.1"/>
</dbReference>
<name>A0A928KSD4_9FIRM</name>
<proteinExistence type="predicted"/>
<feature type="compositionally biased region" description="Basic residues" evidence="2">
    <location>
        <begin position="304"/>
        <end position="316"/>
    </location>
</feature>
<feature type="transmembrane region" description="Helical" evidence="3">
    <location>
        <begin position="154"/>
        <end position="173"/>
    </location>
</feature>
<keyword evidence="1" id="KW-0175">Coiled coil</keyword>
<dbReference type="EMBL" id="SVNY01000004">
    <property type="protein sequence ID" value="MBE6833827.1"/>
    <property type="molecule type" value="Genomic_DNA"/>
</dbReference>
<feature type="transmembrane region" description="Helical" evidence="3">
    <location>
        <begin position="71"/>
        <end position="93"/>
    </location>
</feature>
<sequence>MQTFVTLTLFFSVYSMIGWLCESIYCSIPKRRWINRGFLNGPFCPVYGFGALLILAALSPLLGAFELPLELIVLFFAAVLLTSVLEYATSVLLEKLFHTSWWDYSDHKYQIHGRVCLVNSLLFGAMSTLVLKVLHPLVASLLNAIPRTVSYPLAGGLFVYFILDGTVTTFGILRMNGKLAQLQTILDEIRERTAAAAQINRAELEHSLDELRDKADELKSETLLGLRQALEELRLKTDDVKAESIERLRNSILDFINDENRIRLRMLQDKQDYLESQAHPMHRRIMEAFPHMRSIQSPESFQRFRHAAAAARKRVRGSGSGPENESGDRKE</sequence>
<protein>
    <recommendedName>
        <fullName evidence="6">ABC transporter permease</fullName>
    </recommendedName>
</protein>
<keyword evidence="3" id="KW-0472">Membrane</keyword>
<dbReference type="InterPro" id="IPR010540">
    <property type="entry name" value="CmpB_TMEM229"/>
</dbReference>
<evidence type="ECO:0000256" key="1">
    <source>
        <dbReference type="SAM" id="Coils"/>
    </source>
</evidence>
<evidence type="ECO:0000256" key="3">
    <source>
        <dbReference type="SAM" id="Phobius"/>
    </source>
</evidence>
<accession>A0A928KSD4</accession>
<dbReference type="Proteomes" id="UP000754750">
    <property type="component" value="Unassembled WGS sequence"/>
</dbReference>
<organism evidence="4 5">
    <name type="scientific">Faecalispora sporosphaeroides</name>
    <dbReference type="NCBI Taxonomy" id="1549"/>
    <lineage>
        <taxon>Bacteria</taxon>
        <taxon>Bacillati</taxon>
        <taxon>Bacillota</taxon>
        <taxon>Clostridia</taxon>
        <taxon>Eubacteriales</taxon>
        <taxon>Oscillospiraceae</taxon>
        <taxon>Faecalispora</taxon>
    </lineage>
</organism>
<evidence type="ECO:0000313" key="4">
    <source>
        <dbReference type="EMBL" id="MBE6833827.1"/>
    </source>
</evidence>
<comment type="caution">
    <text evidence="4">The sequence shown here is derived from an EMBL/GenBank/DDBJ whole genome shotgun (WGS) entry which is preliminary data.</text>
</comment>
<dbReference type="Pfam" id="PF06541">
    <property type="entry name" value="ABC_trans_CmpB"/>
    <property type="match status" value="1"/>
</dbReference>
<feature type="transmembrane region" description="Helical" evidence="3">
    <location>
        <begin position="46"/>
        <end position="65"/>
    </location>
</feature>
<evidence type="ECO:0008006" key="6">
    <source>
        <dbReference type="Google" id="ProtNLM"/>
    </source>
</evidence>
<evidence type="ECO:0000313" key="5">
    <source>
        <dbReference type="Proteomes" id="UP000754750"/>
    </source>
</evidence>
<feature type="transmembrane region" description="Helical" evidence="3">
    <location>
        <begin position="6"/>
        <end position="25"/>
    </location>
</feature>
<keyword evidence="3" id="KW-0812">Transmembrane</keyword>
<reference evidence="4" key="1">
    <citation type="submission" date="2019-04" db="EMBL/GenBank/DDBJ databases">
        <title>Evolution of Biomass-Degrading Anaerobic Consortia Revealed by Metagenomics.</title>
        <authorList>
            <person name="Peng X."/>
        </authorList>
    </citation>
    <scope>NUCLEOTIDE SEQUENCE</scope>
    <source>
        <strain evidence="4">SIG551</strain>
    </source>
</reference>
<feature type="transmembrane region" description="Helical" evidence="3">
    <location>
        <begin position="114"/>
        <end position="134"/>
    </location>
</feature>
<dbReference type="AlphaFoldDB" id="A0A928KSD4"/>
<feature type="region of interest" description="Disordered" evidence="2">
    <location>
        <begin position="304"/>
        <end position="331"/>
    </location>
</feature>
<feature type="coiled-coil region" evidence="1">
    <location>
        <begin position="172"/>
        <end position="243"/>
    </location>
</feature>
<evidence type="ECO:0000256" key="2">
    <source>
        <dbReference type="SAM" id="MobiDB-lite"/>
    </source>
</evidence>
<gene>
    <name evidence="4" type="ORF">E7512_09645</name>
</gene>